<sequence length="214" mass="23713">MIKTKNLKIIELQEEIKALKEAQPESSDMSSLESLSAGDIMINLPSANDSFDSTSFASESDGGDDDDSFQIAGFLSNPFSAFDEDFMHDFSIEDDSIEYPRASSPAPQRNSVVVNPLDSNFDDEPQVRRPTKRRLPVRTLDSSEEDNDRDLEPPPAPSPKRTSWRQLLGEAGQSSSQGATDVQETAAQGSVENGHLPIFIYCRLFSRWSSSIKF</sequence>
<evidence type="ECO:0000313" key="2">
    <source>
        <dbReference type="EMBL" id="GBN79362.1"/>
    </source>
</evidence>
<reference evidence="2 3" key="1">
    <citation type="journal article" date="2019" name="Sci. Rep.">
        <title>Orb-weaving spider Araneus ventricosus genome elucidates the spidroin gene catalogue.</title>
        <authorList>
            <person name="Kono N."/>
            <person name="Nakamura H."/>
            <person name="Ohtoshi R."/>
            <person name="Moran D.A.P."/>
            <person name="Shinohara A."/>
            <person name="Yoshida Y."/>
            <person name="Fujiwara M."/>
            <person name="Mori M."/>
            <person name="Tomita M."/>
            <person name="Arakawa K."/>
        </authorList>
    </citation>
    <scope>NUCLEOTIDE SEQUENCE [LARGE SCALE GENOMIC DNA]</scope>
</reference>
<accession>A0A4Y2RU23</accession>
<comment type="caution">
    <text evidence="2">The sequence shown here is derived from an EMBL/GenBank/DDBJ whole genome shotgun (WGS) entry which is preliminary data.</text>
</comment>
<dbReference type="AlphaFoldDB" id="A0A4Y2RU23"/>
<name>A0A4Y2RU23_ARAVE</name>
<evidence type="ECO:0000256" key="1">
    <source>
        <dbReference type="SAM" id="MobiDB-lite"/>
    </source>
</evidence>
<proteinExistence type="predicted"/>
<gene>
    <name evidence="2" type="ORF">AVEN_222277_1</name>
</gene>
<dbReference type="Proteomes" id="UP000499080">
    <property type="component" value="Unassembled WGS sequence"/>
</dbReference>
<protein>
    <submittedName>
        <fullName evidence="2">Uncharacterized protein</fullName>
    </submittedName>
</protein>
<dbReference type="EMBL" id="BGPR01018513">
    <property type="protein sequence ID" value="GBN79362.1"/>
    <property type="molecule type" value="Genomic_DNA"/>
</dbReference>
<evidence type="ECO:0000313" key="3">
    <source>
        <dbReference type="Proteomes" id="UP000499080"/>
    </source>
</evidence>
<organism evidence="2 3">
    <name type="scientific">Araneus ventricosus</name>
    <name type="common">Orbweaver spider</name>
    <name type="synonym">Epeira ventricosa</name>
    <dbReference type="NCBI Taxonomy" id="182803"/>
    <lineage>
        <taxon>Eukaryota</taxon>
        <taxon>Metazoa</taxon>
        <taxon>Ecdysozoa</taxon>
        <taxon>Arthropoda</taxon>
        <taxon>Chelicerata</taxon>
        <taxon>Arachnida</taxon>
        <taxon>Araneae</taxon>
        <taxon>Araneomorphae</taxon>
        <taxon>Entelegynae</taxon>
        <taxon>Araneoidea</taxon>
        <taxon>Araneidae</taxon>
        <taxon>Araneus</taxon>
    </lineage>
</organism>
<feature type="region of interest" description="Disordered" evidence="1">
    <location>
        <begin position="98"/>
        <end position="186"/>
    </location>
</feature>
<keyword evidence="3" id="KW-1185">Reference proteome</keyword>
<feature type="compositionally biased region" description="Polar residues" evidence="1">
    <location>
        <begin position="172"/>
        <end position="186"/>
    </location>
</feature>